<organism evidence="1">
    <name type="scientific">marine sediment metagenome</name>
    <dbReference type="NCBI Taxonomy" id="412755"/>
    <lineage>
        <taxon>unclassified sequences</taxon>
        <taxon>metagenomes</taxon>
        <taxon>ecological metagenomes</taxon>
    </lineage>
</organism>
<sequence>MPELTERQTEQLDEVDNACHDLLCKLAGKNVDWDMEHIGEIAEVVEDIICNKLGLMTEMEFRPYIEG</sequence>
<gene>
    <name evidence="1" type="ORF">S03H2_47006</name>
</gene>
<dbReference type="EMBL" id="BARU01029561">
    <property type="protein sequence ID" value="GAH68344.1"/>
    <property type="molecule type" value="Genomic_DNA"/>
</dbReference>
<evidence type="ECO:0000313" key="1">
    <source>
        <dbReference type="EMBL" id="GAH68344.1"/>
    </source>
</evidence>
<dbReference type="AlphaFoldDB" id="X1IQE9"/>
<comment type="caution">
    <text evidence="1">The sequence shown here is derived from an EMBL/GenBank/DDBJ whole genome shotgun (WGS) entry which is preliminary data.</text>
</comment>
<accession>X1IQE9</accession>
<reference evidence="1" key="1">
    <citation type="journal article" date="2014" name="Front. Microbiol.">
        <title>High frequency of phylogenetically diverse reductive dehalogenase-homologous genes in deep subseafloor sedimentary metagenomes.</title>
        <authorList>
            <person name="Kawai M."/>
            <person name="Futagami T."/>
            <person name="Toyoda A."/>
            <person name="Takaki Y."/>
            <person name="Nishi S."/>
            <person name="Hori S."/>
            <person name="Arai W."/>
            <person name="Tsubouchi T."/>
            <person name="Morono Y."/>
            <person name="Uchiyama I."/>
            <person name="Ito T."/>
            <person name="Fujiyama A."/>
            <person name="Inagaki F."/>
            <person name="Takami H."/>
        </authorList>
    </citation>
    <scope>NUCLEOTIDE SEQUENCE</scope>
    <source>
        <strain evidence="1">Expedition CK06-06</strain>
    </source>
</reference>
<proteinExistence type="predicted"/>
<name>X1IQE9_9ZZZZ</name>
<protein>
    <submittedName>
        <fullName evidence="1">Uncharacterized protein</fullName>
    </submittedName>
</protein>